<organism evidence="6 7">
    <name type="scientific">Guyanagaster necrorhizus</name>
    <dbReference type="NCBI Taxonomy" id="856835"/>
    <lineage>
        <taxon>Eukaryota</taxon>
        <taxon>Fungi</taxon>
        <taxon>Dikarya</taxon>
        <taxon>Basidiomycota</taxon>
        <taxon>Agaricomycotina</taxon>
        <taxon>Agaricomycetes</taxon>
        <taxon>Agaricomycetidae</taxon>
        <taxon>Agaricales</taxon>
        <taxon>Marasmiineae</taxon>
        <taxon>Physalacriaceae</taxon>
        <taxon>Guyanagaster</taxon>
    </lineage>
</organism>
<evidence type="ECO:0000313" key="7">
    <source>
        <dbReference type="Proteomes" id="UP000812287"/>
    </source>
</evidence>
<reference evidence="6" key="1">
    <citation type="submission" date="2020-11" db="EMBL/GenBank/DDBJ databases">
        <title>Adaptations for nitrogen fixation in a non-lichenized fungal sporocarp promotes dispersal by wood-feeding termites.</title>
        <authorList>
            <consortium name="DOE Joint Genome Institute"/>
            <person name="Koch R.A."/>
            <person name="Yoon G."/>
            <person name="Arayal U."/>
            <person name="Lail K."/>
            <person name="Amirebrahimi M."/>
            <person name="Labutti K."/>
            <person name="Lipzen A."/>
            <person name="Riley R."/>
            <person name="Barry K."/>
            <person name="Henrissat B."/>
            <person name="Grigoriev I.V."/>
            <person name="Herr J.R."/>
            <person name="Aime M.C."/>
        </authorList>
    </citation>
    <scope>NUCLEOTIDE SEQUENCE</scope>
    <source>
        <strain evidence="6">MCA 3950</strain>
    </source>
</reference>
<dbReference type="InterPro" id="IPR006179">
    <property type="entry name" value="5_nucleotidase/apyrase"/>
</dbReference>
<dbReference type="GO" id="GO:0016705">
    <property type="term" value="F:oxidoreductase activity, acting on paired donors, with incorporation or reduction of molecular oxygen"/>
    <property type="evidence" value="ECO:0007669"/>
    <property type="project" value="InterPro"/>
</dbReference>
<dbReference type="InterPro" id="IPR036396">
    <property type="entry name" value="Cyt_P450_sf"/>
</dbReference>
<accession>A0A9P8AQZ0</accession>
<dbReference type="PANTHER" id="PTHR11575:SF22">
    <property type="entry name" value="ADL392WP"/>
    <property type="match status" value="1"/>
</dbReference>
<dbReference type="InterPro" id="IPR004843">
    <property type="entry name" value="Calcineurin-like_PHP"/>
</dbReference>
<dbReference type="SUPFAM" id="SSF55816">
    <property type="entry name" value="5'-nucleotidase (syn. UDP-sugar hydrolase), C-terminal domain"/>
    <property type="match status" value="1"/>
</dbReference>
<dbReference type="GO" id="GO:0005829">
    <property type="term" value="C:cytosol"/>
    <property type="evidence" value="ECO:0007669"/>
    <property type="project" value="TreeGrafter"/>
</dbReference>
<evidence type="ECO:0008006" key="8">
    <source>
        <dbReference type="Google" id="ProtNLM"/>
    </source>
</evidence>
<dbReference type="PANTHER" id="PTHR11575">
    <property type="entry name" value="5'-NUCLEOTIDASE-RELATED"/>
    <property type="match status" value="1"/>
</dbReference>
<feature type="binding site" description="axial binding residue" evidence="1">
    <location>
        <position position="1076"/>
    </location>
    <ligand>
        <name>heme</name>
        <dbReference type="ChEBI" id="CHEBI:30413"/>
    </ligand>
    <ligandPart>
        <name>Fe</name>
        <dbReference type="ChEBI" id="CHEBI:18248"/>
    </ligandPart>
</feature>
<dbReference type="InterPro" id="IPR001128">
    <property type="entry name" value="Cyt_P450"/>
</dbReference>
<dbReference type="GO" id="GO:0016787">
    <property type="term" value="F:hydrolase activity"/>
    <property type="evidence" value="ECO:0007669"/>
    <property type="project" value="InterPro"/>
</dbReference>
<dbReference type="OrthoDB" id="6692864at2759"/>
<keyword evidence="7" id="KW-1185">Reference proteome</keyword>
<evidence type="ECO:0000256" key="3">
    <source>
        <dbReference type="SAM" id="Phobius"/>
    </source>
</evidence>
<evidence type="ECO:0000313" key="6">
    <source>
        <dbReference type="EMBL" id="KAG7444366.1"/>
    </source>
</evidence>
<comment type="cofactor">
    <cofactor evidence="1">
        <name>heme</name>
        <dbReference type="ChEBI" id="CHEBI:30413"/>
    </cofactor>
</comment>
<keyword evidence="1" id="KW-0349">Heme</keyword>
<feature type="transmembrane region" description="Helical" evidence="3">
    <location>
        <begin position="753"/>
        <end position="773"/>
    </location>
</feature>
<dbReference type="Proteomes" id="UP000812287">
    <property type="component" value="Unassembled WGS sequence"/>
</dbReference>
<dbReference type="AlphaFoldDB" id="A0A9P8AQZ0"/>
<dbReference type="GeneID" id="66101619"/>
<protein>
    <recommendedName>
        <fullName evidence="8">Calcineurin-like phosphoesterase domain-containing protein</fullName>
    </recommendedName>
</protein>
<dbReference type="Pfam" id="PF00149">
    <property type="entry name" value="Metallophos"/>
    <property type="match status" value="1"/>
</dbReference>
<keyword evidence="1" id="KW-0479">Metal-binding</keyword>
<dbReference type="InterPro" id="IPR036907">
    <property type="entry name" value="5'-Nucleotdase_C_sf"/>
</dbReference>
<feature type="transmembrane region" description="Helical" evidence="3">
    <location>
        <begin position="779"/>
        <end position="803"/>
    </location>
</feature>
<keyword evidence="3" id="KW-1133">Transmembrane helix</keyword>
<name>A0A9P8AQZ0_9AGAR</name>
<dbReference type="PRINTS" id="PR00463">
    <property type="entry name" value="EP450I"/>
</dbReference>
<dbReference type="InterPro" id="IPR029052">
    <property type="entry name" value="Metallo-depent_PP-like"/>
</dbReference>
<dbReference type="InterPro" id="IPR002401">
    <property type="entry name" value="Cyt_P450_E_grp-I"/>
</dbReference>
<feature type="region of interest" description="Disordered" evidence="2">
    <location>
        <begin position="101"/>
        <end position="137"/>
    </location>
</feature>
<dbReference type="RefSeq" id="XP_043037866.1">
    <property type="nucleotide sequence ID" value="XM_043179325.1"/>
</dbReference>
<evidence type="ECO:0000256" key="1">
    <source>
        <dbReference type="PIRSR" id="PIRSR602401-1"/>
    </source>
</evidence>
<dbReference type="SUPFAM" id="SSF56300">
    <property type="entry name" value="Metallo-dependent phosphatases"/>
    <property type="match status" value="1"/>
</dbReference>
<feature type="domain" description="Calcineurin-like phosphoesterase" evidence="4">
    <location>
        <begin position="143"/>
        <end position="375"/>
    </location>
</feature>
<gene>
    <name evidence="6" type="ORF">BT62DRAFT_1077708</name>
</gene>
<dbReference type="Pfam" id="PF21953">
    <property type="entry name" value="NadN_nucleosid_C"/>
    <property type="match status" value="1"/>
</dbReference>
<feature type="domain" description="Putative 5'-nucleotidase C-terminal" evidence="5">
    <location>
        <begin position="469"/>
        <end position="664"/>
    </location>
</feature>
<dbReference type="EMBL" id="MU250540">
    <property type="protein sequence ID" value="KAG7444366.1"/>
    <property type="molecule type" value="Genomic_DNA"/>
</dbReference>
<dbReference type="Gene3D" id="3.60.21.10">
    <property type="match status" value="1"/>
</dbReference>
<dbReference type="SUPFAM" id="SSF48264">
    <property type="entry name" value="Cytochrome P450"/>
    <property type="match status" value="1"/>
</dbReference>
<keyword evidence="3" id="KW-0812">Transmembrane</keyword>
<dbReference type="Pfam" id="PF00067">
    <property type="entry name" value="p450"/>
    <property type="match status" value="1"/>
</dbReference>
<dbReference type="GO" id="GO:0004497">
    <property type="term" value="F:monooxygenase activity"/>
    <property type="evidence" value="ECO:0007669"/>
    <property type="project" value="InterPro"/>
</dbReference>
<evidence type="ECO:0000259" key="4">
    <source>
        <dbReference type="Pfam" id="PF00149"/>
    </source>
</evidence>
<proteinExistence type="predicted"/>
<dbReference type="GO" id="GO:0005576">
    <property type="term" value="C:extracellular region"/>
    <property type="evidence" value="ECO:0007669"/>
    <property type="project" value="UniProtKB-ARBA"/>
</dbReference>
<dbReference type="Gene3D" id="3.90.780.10">
    <property type="entry name" value="5'-Nucleotidase, C-terminal domain"/>
    <property type="match status" value="1"/>
</dbReference>
<dbReference type="InterPro" id="IPR053828">
    <property type="entry name" value="Nucleosidase_C"/>
</dbReference>
<dbReference type="GO" id="GO:0020037">
    <property type="term" value="F:heme binding"/>
    <property type="evidence" value="ECO:0007669"/>
    <property type="project" value="InterPro"/>
</dbReference>
<comment type="caution">
    <text evidence="6">The sequence shown here is derived from an EMBL/GenBank/DDBJ whole genome shotgun (WGS) entry which is preliminary data.</text>
</comment>
<dbReference type="GO" id="GO:0009166">
    <property type="term" value="P:nucleotide catabolic process"/>
    <property type="evidence" value="ECO:0007669"/>
    <property type="project" value="InterPro"/>
</dbReference>
<dbReference type="Gene3D" id="1.10.630.10">
    <property type="entry name" value="Cytochrome P450"/>
    <property type="match status" value="1"/>
</dbReference>
<keyword evidence="1" id="KW-0408">Iron</keyword>
<evidence type="ECO:0000259" key="5">
    <source>
        <dbReference type="Pfam" id="PF21953"/>
    </source>
</evidence>
<keyword evidence="3" id="KW-0472">Membrane</keyword>
<dbReference type="FunFam" id="3.60.21.10:FF:000043">
    <property type="entry name" value="Ser/Thr protein phosphatase family"/>
    <property type="match status" value="1"/>
</dbReference>
<evidence type="ECO:0000256" key="2">
    <source>
        <dbReference type="SAM" id="MobiDB-lite"/>
    </source>
</evidence>
<sequence length="1135" mass="126650">MTAQTCPWGGMTIPIQGGLEICSRYRSDSLISTQVPLADFGQTTKDYSLNVERAKPRKRGRVPRHLNLNLNHVVVLMPSTVIHTAHPILRRKWRLRHATKSGPSFMRGHKGLPSNKKYTEPGRANPSSPLNPPTRPLEWGDINIIHTTDSHGWLLGHQKASFPEPNYSGDLGDFSSFVSHMKKIAVEKDVDLLLVDSGDLHDGTGLSDGYPPGGVDGHETTKFLAELPYDVMAIGNHGLYSYANTLDMHQYLAPKLNGRYLSSNVNITLADQNNNTVDVPVGSRFAKFKTRKGRTVTALGVIFDFTGNDQNTTVQKVEDMVKESWLMEAINDEPDFFLLTGHMPVSRDNWPLVFNAIRAVHATTPILILGGHTHIRDCVQLDGRSMSLESGRCMETVGWMSVKLDAQNGSNILIFSRRYLDANRVTYEYHTQESQSSFDTKKGQAITTGLTQLAVDFDLNFTFGIAPHDFTITRAPYPSNDSQLSHFAELATPYALSVNNSRADVPNYILINSGGQRFDIYAGPFTKNDQFTVAPYTNTFFYVSEVPLSVALDTLKTMNENGEERRKRSLEWEEMYRRGDVWARYMDWISEMNQRFIEMGRHDTNNLTLGYVTTDSCPGVGDDIIHTLLPFYSIPDFVGSNPPNVSNDTLIDFVFVDFLVNQVVETLNIVQSDKEYTSDDVGAYSTLETNEILGIHPSLKIRAHRTLSGRLSPLTNSDDKVYSTMTSFSPASLLLTLIGSGSHIFFKRFEPRVLPFFSLVIAYFVSAFLFALFETRDVLYSNIFAFVAVNDFFAGLSVSIGVYRLSPWHPLSKYPRPTLAKISKWYMSYWTASHIRALGANSDIMSDMSFSGGFETMAAGKDTEGWIEVLHMGALFVGVLGQVPWMQDIIALAPSPGPIITFQQFAGRKAEETSQKNSGMRQDILSIIKDESSGGLKLSKLQASADASFIVLAGSDTISEAMVSLMRYLVGDPKFRQRCVLNSTAHLVVLSRKHFGLYHRLRQGPPRWNGESGTHVLDQYIPSGTSAACPVFAMYRDPCNFVDPDSFRPERWLNGGIGGPHCTEAYIPFCYGPGVCIGKPVAIFNMKWLAASIIRSFEVSFPAGFDVNKFDASYEEHNIWVHDELVVELRSLPEA</sequence>
<dbReference type="GO" id="GO:0005506">
    <property type="term" value="F:iron ion binding"/>
    <property type="evidence" value="ECO:0007669"/>
    <property type="project" value="InterPro"/>
</dbReference>